<evidence type="ECO:0000259" key="1">
    <source>
        <dbReference type="PROSITE" id="PS50887"/>
    </source>
</evidence>
<feature type="domain" description="GGDEF" evidence="1">
    <location>
        <begin position="21"/>
        <end position="68"/>
    </location>
</feature>
<dbReference type="InterPro" id="IPR000160">
    <property type="entry name" value="GGDEF_dom"/>
</dbReference>
<comment type="caution">
    <text evidence="2">The sequence shown here is derived from an EMBL/GenBank/DDBJ whole genome shotgun (WGS) entry which is preliminary data.</text>
</comment>
<dbReference type="GO" id="GO:0052621">
    <property type="term" value="F:diguanylate cyclase activity"/>
    <property type="evidence" value="ECO:0007669"/>
    <property type="project" value="UniProtKB-EC"/>
</dbReference>
<reference evidence="2 3" key="1">
    <citation type="submission" date="2023-10" db="EMBL/GenBank/DDBJ databases">
        <title>Glaciecola aquimarina strain GGW-M5 nov., isolated from a coastal seawater.</title>
        <authorList>
            <person name="Bayburt H."/>
            <person name="Kim J.M."/>
            <person name="Choi B.J."/>
            <person name="Jeon C.O."/>
        </authorList>
    </citation>
    <scope>NUCLEOTIDE SEQUENCE [LARGE SCALE GENOMIC DNA]</scope>
    <source>
        <strain evidence="2 3">KCTC 32108</strain>
    </source>
</reference>
<sequence length="68" mass="7953">MPNRLQFNQYLADQIEAKPNNHFVVATLDVDRFKEINDTLGHEIGDRLLTLIAQRLSMYTEHQPFLLV</sequence>
<gene>
    <name evidence="2" type="ORF">RS130_19775</name>
</gene>
<proteinExistence type="predicted"/>
<dbReference type="EC" id="2.7.7.65" evidence="2"/>
<keyword evidence="3" id="KW-1185">Reference proteome</keyword>
<keyword evidence="2" id="KW-0808">Transferase</keyword>
<dbReference type="InterPro" id="IPR029787">
    <property type="entry name" value="Nucleotide_cyclase"/>
</dbReference>
<dbReference type="PROSITE" id="PS50887">
    <property type="entry name" value="GGDEF"/>
    <property type="match status" value="1"/>
</dbReference>
<dbReference type="PANTHER" id="PTHR46663:SF2">
    <property type="entry name" value="GGDEF DOMAIN-CONTAINING PROTEIN"/>
    <property type="match status" value="1"/>
</dbReference>
<dbReference type="Pfam" id="PF00990">
    <property type="entry name" value="GGDEF"/>
    <property type="match status" value="1"/>
</dbReference>
<dbReference type="PANTHER" id="PTHR46663">
    <property type="entry name" value="DIGUANYLATE CYCLASE DGCT-RELATED"/>
    <property type="match status" value="1"/>
</dbReference>
<dbReference type="Gene3D" id="3.30.70.270">
    <property type="match status" value="1"/>
</dbReference>
<dbReference type="SUPFAM" id="SSF55073">
    <property type="entry name" value="Nucleotide cyclase"/>
    <property type="match status" value="1"/>
</dbReference>
<keyword evidence="2" id="KW-0548">Nucleotidyltransferase</keyword>
<dbReference type="EMBL" id="JAWDIO010000002">
    <property type="protein sequence ID" value="MDU0355825.1"/>
    <property type="molecule type" value="Genomic_DNA"/>
</dbReference>
<organism evidence="2 3">
    <name type="scientific">Paraglaciecola aquimarina</name>
    <dbReference type="NCBI Taxonomy" id="1235557"/>
    <lineage>
        <taxon>Bacteria</taxon>
        <taxon>Pseudomonadati</taxon>
        <taxon>Pseudomonadota</taxon>
        <taxon>Gammaproteobacteria</taxon>
        <taxon>Alteromonadales</taxon>
        <taxon>Alteromonadaceae</taxon>
        <taxon>Paraglaciecola</taxon>
    </lineage>
</organism>
<dbReference type="InterPro" id="IPR052163">
    <property type="entry name" value="DGC-Regulatory_Protein"/>
</dbReference>
<name>A0ABU3T0N3_9ALTE</name>
<dbReference type="NCBIfam" id="TIGR00254">
    <property type="entry name" value="GGDEF"/>
    <property type="match status" value="1"/>
</dbReference>
<evidence type="ECO:0000313" key="2">
    <source>
        <dbReference type="EMBL" id="MDU0355825.1"/>
    </source>
</evidence>
<protein>
    <submittedName>
        <fullName evidence="2">Diguanylate cyclase</fullName>
        <ecNumber evidence="2">2.7.7.65</ecNumber>
    </submittedName>
</protein>
<dbReference type="Proteomes" id="UP001247805">
    <property type="component" value="Unassembled WGS sequence"/>
</dbReference>
<accession>A0ABU3T0N3</accession>
<dbReference type="InterPro" id="IPR043128">
    <property type="entry name" value="Rev_trsase/Diguanyl_cyclase"/>
</dbReference>
<evidence type="ECO:0000313" key="3">
    <source>
        <dbReference type="Proteomes" id="UP001247805"/>
    </source>
</evidence>